<dbReference type="GO" id="GO:0004634">
    <property type="term" value="F:phosphopyruvate hydratase activity"/>
    <property type="evidence" value="ECO:0007669"/>
    <property type="project" value="UniProtKB-EC"/>
</dbReference>
<dbReference type="PRINTS" id="PR00148">
    <property type="entry name" value="ENOLASE"/>
</dbReference>
<evidence type="ECO:0000256" key="1">
    <source>
        <dbReference type="ARBA" id="ARBA00005031"/>
    </source>
</evidence>
<organism evidence="8 9">
    <name type="scientific">Centaurea solstitialis</name>
    <name type="common">yellow star-thistle</name>
    <dbReference type="NCBI Taxonomy" id="347529"/>
    <lineage>
        <taxon>Eukaryota</taxon>
        <taxon>Viridiplantae</taxon>
        <taxon>Streptophyta</taxon>
        <taxon>Embryophyta</taxon>
        <taxon>Tracheophyta</taxon>
        <taxon>Spermatophyta</taxon>
        <taxon>Magnoliopsida</taxon>
        <taxon>eudicotyledons</taxon>
        <taxon>Gunneridae</taxon>
        <taxon>Pentapetalae</taxon>
        <taxon>asterids</taxon>
        <taxon>campanulids</taxon>
        <taxon>Asterales</taxon>
        <taxon>Asteraceae</taxon>
        <taxon>Carduoideae</taxon>
        <taxon>Cardueae</taxon>
        <taxon>Centaureinae</taxon>
        <taxon>Centaurea</taxon>
    </lineage>
</organism>
<dbReference type="Gene3D" id="3.20.20.120">
    <property type="entry name" value="Enolase-like C-terminal domain"/>
    <property type="match status" value="1"/>
</dbReference>
<dbReference type="GO" id="GO:0006096">
    <property type="term" value="P:glycolytic process"/>
    <property type="evidence" value="ECO:0007669"/>
    <property type="project" value="UniProtKB-KW"/>
</dbReference>
<dbReference type="InterPro" id="IPR036236">
    <property type="entry name" value="Znf_C2H2_sf"/>
</dbReference>
<name>A0AA38WJ90_9ASTR</name>
<dbReference type="InterPro" id="IPR036849">
    <property type="entry name" value="Enolase-like_C_sf"/>
</dbReference>
<evidence type="ECO:0000256" key="4">
    <source>
        <dbReference type="ARBA" id="ARBA00023152"/>
    </source>
</evidence>
<comment type="caution">
    <text evidence="8">The sequence shown here is derived from an EMBL/GenBank/DDBJ whole genome shotgun (WGS) entry which is preliminary data.</text>
</comment>
<evidence type="ECO:0000259" key="7">
    <source>
        <dbReference type="SMART" id="SM01192"/>
    </source>
</evidence>
<reference evidence="8" key="1">
    <citation type="submission" date="2023-03" db="EMBL/GenBank/DDBJ databases">
        <title>Chromosome-scale reference genome and RAD-based genetic map of yellow starthistle (Centaurea solstitialis) reveal putative structural variation and QTLs associated with invader traits.</title>
        <authorList>
            <person name="Reatini B."/>
            <person name="Cang F.A."/>
            <person name="Jiang Q."/>
            <person name="Mckibben M.T.W."/>
            <person name="Barker M.S."/>
            <person name="Rieseberg L.H."/>
            <person name="Dlugosch K.M."/>
        </authorList>
    </citation>
    <scope>NUCLEOTIDE SEQUENCE</scope>
    <source>
        <strain evidence="8">CAN-66</strain>
        <tissue evidence="8">Leaf</tissue>
    </source>
</reference>
<dbReference type="PANTHER" id="PTHR35497:SF1">
    <property type="entry name" value="ACYL-UDP-N-ACETYLGLUCOSAMINE O-ACYLTRANSFERASE"/>
    <property type="match status" value="1"/>
</dbReference>
<gene>
    <name evidence="8" type="ORF">OSB04_008207</name>
</gene>
<evidence type="ECO:0000256" key="5">
    <source>
        <dbReference type="ARBA" id="ARBA00023239"/>
    </source>
</evidence>
<keyword evidence="4" id="KW-0324">Glycolysis</keyword>
<keyword evidence="9" id="KW-1185">Reference proteome</keyword>
<evidence type="ECO:0000313" key="8">
    <source>
        <dbReference type="EMBL" id="KAJ9563047.1"/>
    </source>
</evidence>
<dbReference type="InterPro" id="IPR013087">
    <property type="entry name" value="Znf_C2H2_type"/>
</dbReference>
<evidence type="ECO:0000256" key="3">
    <source>
        <dbReference type="ARBA" id="ARBA00012058"/>
    </source>
</evidence>
<accession>A0AA38WJ90</accession>
<dbReference type="Proteomes" id="UP001172457">
    <property type="component" value="Chromosome 2"/>
</dbReference>
<comment type="similarity">
    <text evidence="2">Belongs to the enolase family.</text>
</comment>
<dbReference type="GO" id="GO:0000287">
    <property type="term" value="F:magnesium ion binding"/>
    <property type="evidence" value="ECO:0007669"/>
    <property type="project" value="InterPro"/>
</dbReference>
<dbReference type="SMART" id="SM01192">
    <property type="entry name" value="Enolase_C"/>
    <property type="match status" value="1"/>
</dbReference>
<dbReference type="Gene3D" id="3.30.160.60">
    <property type="entry name" value="Classic Zinc Finger"/>
    <property type="match status" value="1"/>
</dbReference>
<keyword evidence="5" id="KW-0456">Lyase</keyword>
<dbReference type="InterPro" id="IPR000941">
    <property type="entry name" value="Enolase"/>
</dbReference>
<comment type="pathway">
    <text evidence="1">Carbohydrate degradation; glycolysis; pyruvate from D-glyceraldehyde 3-phosphate: step 4/5.</text>
</comment>
<feature type="compositionally biased region" description="Polar residues" evidence="6">
    <location>
        <begin position="120"/>
        <end position="129"/>
    </location>
</feature>
<evidence type="ECO:0000313" key="9">
    <source>
        <dbReference type="Proteomes" id="UP001172457"/>
    </source>
</evidence>
<dbReference type="EMBL" id="JARYMX010000002">
    <property type="protein sequence ID" value="KAJ9563047.1"/>
    <property type="molecule type" value="Genomic_DNA"/>
</dbReference>
<feature type="region of interest" description="Disordered" evidence="6">
    <location>
        <begin position="236"/>
        <end position="287"/>
    </location>
</feature>
<evidence type="ECO:0000256" key="6">
    <source>
        <dbReference type="SAM" id="MobiDB-lite"/>
    </source>
</evidence>
<feature type="domain" description="Enolase C-terminal TIM barrel" evidence="7">
    <location>
        <begin position="231"/>
        <end position="422"/>
    </location>
</feature>
<dbReference type="Pfam" id="PF12874">
    <property type="entry name" value="zf-met"/>
    <property type="match status" value="1"/>
</dbReference>
<evidence type="ECO:0000256" key="2">
    <source>
        <dbReference type="ARBA" id="ARBA00009604"/>
    </source>
</evidence>
<dbReference type="GO" id="GO:0000015">
    <property type="term" value="C:phosphopyruvate hydratase complex"/>
    <property type="evidence" value="ECO:0007669"/>
    <property type="project" value="InterPro"/>
</dbReference>
<feature type="region of interest" description="Disordered" evidence="6">
    <location>
        <begin position="102"/>
        <end position="129"/>
    </location>
</feature>
<sequence length="422" mass="47235">MAGSSSSGVGSLREQRARTTLRNVRSEGHSYVEIREDNKKPIFFCVLCLVRCYNDSVLHDHLRGRFHKKMYEAAEFTLLKENPWPFDDGMLFFHRRCDENDGLQNESTDKSGLAIGTPEGSESSCDLTSEGSLRERVDSDGNGYDLIIPDVLQKDEVSDLEARSIGVGKIAVRTYETDGDTKGISRIWCEWLGDRHANQEDIAPEHDFAIVLFAFNYDMGRKARLDDTLLSNTRPALEENKERKGKKRKSRSDPEDVGDSLSNQLESSRKEFQASGGSGSRNLLEGCGDNSLQSRVMSRRSLRKELREQRRLASLRVCDICQHKMLPGKDVATLVNQIGTVTEAIEIVKMAKDAQWGVVISQRSGETDDSFIADLSVGLATGQIKAGAPCRGERLAKYNQLIRIEEELGDQASYVGDDWRQS</sequence>
<dbReference type="EC" id="4.2.1.11" evidence="3"/>
<dbReference type="SUPFAM" id="SSF51604">
    <property type="entry name" value="Enolase C-terminal domain-like"/>
    <property type="match status" value="1"/>
</dbReference>
<protein>
    <recommendedName>
        <fullName evidence="3">phosphopyruvate hydratase</fullName>
        <ecNumber evidence="3">4.2.1.11</ecNumber>
    </recommendedName>
</protein>
<dbReference type="AlphaFoldDB" id="A0AA38WJ90"/>
<dbReference type="PANTHER" id="PTHR35497">
    <property type="entry name" value="ACYL-UDP-N-ACETYLGLUCOSAMINE O-ACYLTRANSFERASE"/>
    <property type="match status" value="1"/>
</dbReference>
<dbReference type="InterPro" id="IPR020810">
    <property type="entry name" value="Enolase_C"/>
</dbReference>
<proteinExistence type="inferred from homology"/>
<dbReference type="SUPFAM" id="SSF57667">
    <property type="entry name" value="beta-beta-alpha zinc fingers"/>
    <property type="match status" value="1"/>
</dbReference>
<dbReference type="Pfam" id="PF00113">
    <property type="entry name" value="Enolase_C"/>
    <property type="match status" value="1"/>
</dbReference>